<feature type="compositionally biased region" description="Low complexity" evidence="1">
    <location>
        <begin position="790"/>
        <end position="799"/>
    </location>
</feature>
<protein>
    <submittedName>
        <fullName evidence="2">Uncharacterized protein</fullName>
    </submittedName>
</protein>
<feature type="region of interest" description="Disordered" evidence="1">
    <location>
        <begin position="885"/>
        <end position="941"/>
    </location>
</feature>
<dbReference type="Proteomes" id="UP000035085">
    <property type="component" value="Chromosome"/>
</dbReference>
<evidence type="ECO:0000313" key="2">
    <source>
        <dbReference type="EMBL" id="AJP57318.1"/>
    </source>
</evidence>
<gene>
    <name evidence="2" type="ORF">UC34_10490</name>
</gene>
<evidence type="ECO:0000313" key="3">
    <source>
        <dbReference type="Proteomes" id="UP000035085"/>
    </source>
</evidence>
<evidence type="ECO:0000256" key="1">
    <source>
        <dbReference type="SAM" id="MobiDB-lite"/>
    </source>
</evidence>
<feature type="compositionally biased region" description="Low complexity" evidence="1">
    <location>
        <begin position="50"/>
        <end position="82"/>
    </location>
</feature>
<name>A0ABN4FP50_9BURK</name>
<dbReference type="EMBL" id="CP010897">
    <property type="protein sequence ID" value="AJP57318.1"/>
    <property type="molecule type" value="Genomic_DNA"/>
</dbReference>
<feature type="region of interest" description="Disordered" evidence="1">
    <location>
        <begin position="44"/>
        <end position="101"/>
    </location>
</feature>
<accession>A0ABN4FP50</accession>
<organism evidence="2 3">
    <name type="scientific">Pandoraea vervacti</name>
    <dbReference type="NCBI Taxonomy" id="656178"/>
    <lineage>
        <taxon>Bacteria</taxon>
        <taxon>Pseudomonadati</taxon>
        <taxon>Pseudomonadota</taxon>
        <taxon>Betaproteobacteria</taxon>
        <taxon>Burkholderiales</taxon>
        <taxon>Burkholderiaceae</taxon>
        <taxon>Pandoraea</taxon>
    </lineage>
</organism>
<reference evidence="3" key="1">
    <citation type="submission" date="2015-02" db="EMBL/GenBank/DDBJ databases">
        <title>Complete Genome Sequencing of Pandoraea vervacti NS15 sp. nov.</title>
        <authorList>
            <person name="Chan K.-G."/>
        </authorList>
    </citation>
    <scope>NUCLEOTIDE SEQUENCE [LARGE SCALE GENOMIC DNA]</scope>
    <source>
        <strain evidence="3">NS15</strain>
    </source>
</reference>
<sequence>MEMSDTPPTAATLVRPGRLAAGHGQVTPQSRDLVAERRAVTLRAPTASTAPLGPNGPNGPNASLGSLGSNGSNGSIQSIGTNQSIESGRSIGPVGSVDTDPPGMPDLATAIRSLVTPSAVIAAPSGSLTLIPDTAPRPTQARCAAPRDRTDQAVAPPAYEPILASRGAFDPAMHEGVAHIFQALLGPEAVYRTDTRWNIASPTAVVELQTKLGTANLMFVAYASPRRMAIYFAQDIDSHHAVAPLLHIHAYMGDRHRVDIGTVRIVDARRRIRCAPGRCGAGSAFARKPDAPCTVPGATMSAEVAIAEAIALDANTTPVRSRMSVGRLLEVESTSIGMLRRLRKLTCRPIDYVFLRDPAVRVANSSAPTIREYQTLGALANRLRDLRITGHAQPMSIHARRLLDEDIVTSVARGLDYCATDSSETARLSVACAVLYLQLLGRLIDDRILTARAVWDMLKTPAGAYLSSMLGFRARALPDFDAAMVGLFDAMTEARMQRRSIASVVVQPPDSEYDGLLKELASSWGNLPQRAKDLVQELEGRRFATRTTLMLCPKRIKKIHDRAFTTLDKASRILGPRRMTQNVPVADILDRFRETITPAAIARMSRTHMEATVRANSPTQTLAEQRKFQAQVKDALDDAWRNVLPAEAAPPPHTRAMLEDACAAYGDDVICARKPALDRIREMALDRYEAFVARHPDASKAHVAQMFQASIDATRSQHKALMEAERVAPGASTQTLLLHGSEQVTRAAQAVKLSRLATLATVACTAKATLDNAKRAADAHASHHRRLGQRQAEASAVSRESARLRTAALVQMAAPPGQRTEADPHGQEGARRQGHAHATSDALRRANLARHAFSSPSLASSTLSLTASEMSFGSLLQSLPEFPVVPCESPGGRRGASGSPQHAQQSQRSERSERSQSSLSSRSSPIDAQPETRMSPGACTG</sequence>
<feature type="region of interest" description="Disordered" evidence="1">
    <location>
        <begin position="775"/>
        <end position="839"/>
    </location>
</feature>
<feature type="region of interest" description="Disordered" evidence="1">
    <location>
        <begin position="131"/>
        <end position="152"/>
    </location>
</feature>
<feature type="compositionally biased region" description="Basic and acidic residues" evidence="1">
    <location>
        <begin position="820"/>
        <end position="831"/>
    </location>
</feature>
<feature type="region of interest" description="Disordered" evidence="1">
    <location>
        <begin position="1"/>
        <end position="32"/>
    </location>
</feature>
<keyword evidence="3" id="KW-1185">Reference proteome</keyword>
<feature type="compositionally biased region" description="Low complexity" evidence="1">
    <location>
        <begin position="896"/>
        <end position="907"/>
    </location>
</feature>
<proteinExistence type="predicted"/>
<feature type="compositionally biased region" description="Low complexity" evidence="1">
    <location>
        <begin position="915"/>
        <end position="924"/>
    </location>
</feature>